<accession>A0A438AQG0</accession>
<name>A0A438AQG0_9NOCA</name>
<dbReference type="PANTHER" id="PTHR31793:SF24">
    <property type="entry name" value="LONG-CHAIN ACYL-COA THIOESTERASE FADM"/>
    <property type="match status" value="1"/>
</dbReference>
<proteinExistence type="predicted"/>
<dbReference type="Proteomes" id="UP000283479">
    <property type="component" value="Unassembled WGS sequence"/>
</dbReference>
<evidence type="ECO:0000259" key="2">
    <source>
        <dbReference type="Pfam" id="PF20791"/>
    </source>
</evidence>
<dbReference type="RefSeq" id="WP_127955003.1">
    <property type="nucleotide sequence ID" value="NZ_RKLO01000005.1"/>
</dbReference>
<dbReference type="Pfam" id="PF01643">
    <property type="entry name" value="Acyl-ACP_TE"/>
    <property type="match status" value="1"/>
</dbReference>
<dbReference type="PANTHER" id="PTHR31793">
    <property type="entry name" value="4-HYDROXYBENZOYL-COA THIOESTERASE FAMILY MEMBER"/>
    <property type="match status" value="1"/>
</dbReference>
<evidence type="ECO:0000313" key="4">
    <source>
        <dbReference type="Proteomes" id="UP000283479"/>
    </source>
</evidence>
<keyword evidence="4" id="KW-1185">Reference proteome</keyword>
<dbReference type="InterPro" id="IPR029069">
    <property type="entry name" value="HotDog_dom_sf"/>
</dbReference>
<comment type="caution">
    <text evidence="3">The sequence shown here is derived from an EMBL/GenBank/DDBJ whole genome shotgun (WGS) entry which is preliminary data.</text>
</comment>
<feature type="domain" description="Acyl-ACP thioesterase N-terminal hotdog" evidence="1">
    <location>
        <begin position="28"/>
        <end position="147"/>
    </location>
</feature>
<protein>
    <submittedName>
        <fullName evidence="3">4-hydroxybenzoyl-CoA thioesterase</fullName>
    </submittedName>
</protein>
<dbReference type="OrthoDB" id="5242854at2"/>
<dbReference type="GO" id="GO:0047617">
    <property type="term" value="F:fatty acyl-CoA hydrolase activity"/>
    <property type="evidence" value="ECO:0007669"/>
    <property type="project" value="TreeGrafter"/>
</dbReference>
<dbReference type="InterPro" id="IPR050563">
    <property type="entry name" value="4-hydroxybenzoyl-CoA_TE"/>
</dbReference>
<dbReference type="InterPro" id="IPR002864">
    <property type="entry name" value="Acyl-ACP_thioesterase_NHD"/>
</dbReference>
<sequence>MASEQIAPVTQTVTAAQVLAPSPPPELCFETSRPIRTGDVDTEYRLRLDGIARYLQDMGTDNLAAFGFEETDPLWVVRRTVIDVHRPAVWPDRVRLRRWCAAHSTRWSSMRVQLNNDENALIETEAFWINIGTETGMPARISDGLLERLALTSNEHRLRWKPWLPSMPPETDEREDRDQIFHLRVTDIDPFNHVNNAAYWHAVEECLAERPDLLEAPYRAVVEHLSPIFARDQVMLHSRTDDSSLALWFLVDGEVRATARVERLEARSE</sequence>
<dbReference type="Gene3D" id="3.10.129.10">
    <property type="entry name" value="Hotdog Thioesterase"/>
    <property type="match status" value="1"/>
</dbReference>
<dbReference type="AlphaFoldDB" id="A0A438AQG0"/>
<gene>
    <name evidence="3" type="ORF">EGT50_12640</name>
</gene>
<evidence type="ECO:0000259" key="1">
    <source>
        <dbReference type="Pfam" id="PF01643"/>
    </source>
</evidence>
<dbReference type="GO" id="GO:0006633">
    <property type="term" value="P:fatty acid biosynthetic process"/>
    <property type="evidence" value="ECO:0007669"/>
    <property type="project" value="InterPro"/>
</dbReference>
<feature type="domain" description="Acyl-ACP thioesterase-like C-terminal" evidence="2">
    <location>
        <begin position="173"/>
        <end position="239"/>
    </location>
</feature>
<evidence type="ECO:0000313" key="3">
    <source>
        <dbReference type="EMBL" id="RVW01113.1"/>
    </source>
</evidence>
<dbReference type="EMBL" id="RKLO01000005">
    <property type="protein sequence ID" value="RVW01113.1"/>
    <property type="molecule type" value="Genomic_DNA"/>
</dbReference>
<organism evidence="3 4">
    <name type="scientific">Rhodococcus xishaensis</name>
    <dbReference type="NCBI Taxonomy" id="2487364"/>
    <lineage>
        <taxon>Bacteria</taxon>
        <taxon>Bacillati</taxon>
        <taxon>Actinomycetota</taxon>
        <taxon>Actinomycetes</taxon>
        <taxon>Mycobacteriales</taxon>
        <taxon>Nocardiaceae</taxon>
        <taxon>Rhodococcus</taxon>
    </lineage>
</organism>
<reference evidence="3 4" key="1">
    <citation type="submission" date="2018-11" db="EMBL/GenBank/DDBJ databases">
        <title>Rhodococcus spongicola sp. nov. and Rhodococcus xishaensis sp. nov. from marine sponges.</title>
        <authorList>
            <person name="Li L."/>
            <person name="Lin H.W."/>
        </authorList>
    </citation>
    <scope>NUCLEOTIDE SEQUENCE [LARGE SCALE GENOMIC DNA]</scope>
    <source>
        <strain evidence="3 4">LHW51113</strain>
    </source>
</reference>
<dbReference type="SUPFAM" id="SSF54637">
    <property type="entry name" value="Thioesterase/thiol ester dehydrase-isomerase"/>
    <property type="match status" value="2"/>
</dbReference>
<dbReference type="Pfam" id="PF20791">
    <property type="entry name" value="Acyl-ACP_TE_C"/>
    <property type="match status" value="1"/>
</dbReference>
<dbReference type="InterPro" id="IPR049427">
    <property type="entry name" value="Acyl-ACP_TE_C"/>
</dbReference>